<name>A0A2I0HZA6_PUNGR</name>
<sequence>MWAAGAASIHLTISFTRPVLTNIGEFLRGLQNGEKKISGAFRVRLFDRGIINKHMHGVLTISHDELKTMSGPINPDHNKQESRPGTICVCKFLVWATVFFPFLAVIVFLMIPATMPPRFDIGVSSALSFDISSSLVVTSWNISLFGRNPASLFRVNGRDITNVEVNVMARRRAALGPVWVPVTDLSVWCADLVFSAGTDDNVSKAAHKWMLQLGGLGACDISFLDVI</sequence>
<dbReference type="AlphaFoldDB" id="A0A2I0HZA6"/>
<dbReference type="EMBL" id="PGOL01004586">
    <property type="protein sequence ID" value="PKI37042.1"/>
    <property type="molecule type" value="Genomic_DNA"/>
</dbReference>
<evidence type="ECO:0000313" key="2">
    <source>
        <dbReference type="EMBL" id="PKI37042.1"/>
    </source>
</evidence>
<reference evidence="2 3" key="1">
    <citation type="submission" date="2017-11" db="EMBL/GenBank/DDBJ databases">
        <title>De-novo sequencing of pomegranate (Punica granatum L.) genome.</title>
        <authorList>
            <person name="Akparov Z."/>
            <person name="Amiraslanov A."/>
            <person name="Hajiyeva S."/>
            <person name="Abbasov M."/>
            <person name="Kaur K."/>
            <person name="Hamwieh A."/>
            <person name="Solovyev V."/>
            <person name="Salamov A."/>
            <person name="Braich B."/>
            <person name="Kosarev P."/>
            <person name="Mahmoud A."/>
            <person name="Hajiyev E."/>
            <person name="Babayeva S."/>
            <person name="Izzatullayeva V."/>
            <person name="Mammadov A."/>
            <person name="Mammadov A."/>
            <person name="Sharifova S."/>
            <person name="Ojaghi J."/>
            <person name="Eynullazada K."/>
            <person name="Bayramov B."/>
            <person name="Abdulazimova A."/>
            <person name="Shahmuradov I."/>
        </authorList>
    </citation>
    <scope>NUCLEOTIDE SEQUENCE [LARGE SCALE GENOMIC DNA]</scope>
    <source>
        <strain evidence="3">cv. AG2017</strain>
        <tissue evidence="2">Leaf</tissue>
    </source>
</reference>
<keyword evidence="3" id="KW-1185">Reference proteome</keyword>
<evidence type="ECO:0000313" key="3">
    <source>
        <dbReference type="Proteomes" id="UP000233551"/>
    </source>
</evidence>
<gene>
    <name evidence="2" type="ORF">CRG98_042575</name>
</gene>
<protein>
    <recommendedName>
        <fullName evidence="4">Late embryogenesis abundant protein LEA-2 subgroup domain-containing protein</fullName>
    </recommendedName>
</protein>
<organism evidence="2 3">
    <name type="scientific">Punica granatum</name>
    <name type="common">Pomegranate</name>
    <dbReference type="NCBI Taxonomy" id="22663"/>
    <lineage>
        <taxon>Eukaryota</taxon>
        <taxon>Viridiplantae</taxon>
        <taxon>Streptophyta</taxon>
        <taxon>Embryophyta</taxon>
        <taxon>Tracheophyta</taxon>
        <taxon>Spermatophyta</taxon>
        <taxon>Magnoliopsida</taxon>
        <taxon>eudicotyledons</taxon>
        <taxon>Gunneridae</taxon>
        <taxon>Pentapetalae</taxon>
        <taxon>rosids</taxon>
        <taxon>malvids</taxon>
        <taxon>Myrtales</taxon>
        <taxon>Lythraceae</taxon>
        <taxon>Punica</taxon>
    </lineage>
</organism>
<keyword evidence="1" id="KW-1133">Transmembrane helix</keyword>
<proteinExistence type="predicted"/>
<keyword evidence="1" id="KW-0472">Membrane</keyword>
<dbReference type="Proteomes" id="UP000233551">
    <property type="component" value="Unassembled WGS sequence"/>
</dbReference>
<keyword evidence="1" id="KW-0812">Transmembrane</keyword>
<feature type="transmembrane region" description="Helical" evidence="1">
    <location>
        <begin position="92"/>
        <end position="111"/>
    </location>
</feature>
<comment type="caution">
    <text evidence="2">The sequence shown here is derived from an EMBL/GenBank/DDBJ whole genome shotgun (WGS) entry which is preliminary data.</text>
</comment>
<accession>A0A2I0HZA6</accession>
<evidence type="ECO:0008006" key="4">
    <source>
        <dbReference type="Google" id="ProtNLM"/>
    </source>
</evidence>
<evidence type="ECO:0000256" key="1">
    <source>
        <dbReference type="SAM" id="Phobius"/>
    </source>
</evidence>